<dbReference type="InterPro" id="IPR044920">
    <property type="entry name" value="MnmG_C_subdom_sf"/>
</dbReference>
<dbReference type="SMART" id="SM01228">
    <property type="entry name" value="GIDA_assoc_3"/>
    <property type="match status" value="1"/>
</dbReference>
<dbReference type="InterPro" id="IPR047001">
    <property type="entry name" value="MnmG_C_subdom"/>
</dbReference>
<comment type="caution">
    <text evidence="2">The sequence shown here is derived from an EMBL/GenBank/DDBJ whole genome shotgun (WGS) entry which is preliminary data.</text>
</comment>
<dbReference type="AlphaFoldDB" id="A0A5B7HL01"/>
<evidence type="ECO:0000313" key="2">
    <source>
        <dbReference type="EMBL" id="MPC71952.1"/>
    </source>
</evidence>
<evidence type="ECO:0000259" key="1">
    <source>
        <dbReference type="SMART" id="SM01228"/>
    </source>
</evidence>
<protein>
    <submittedName>
        <fullName evidence="2">Protein MTO1, mitochondrial</fullName>
    </submittedName>
</protein>
<accession>A0A5B7HL01</accession>
<dbReference type="Proteomes" id="UP000324222">
    <property type="component" value="Unassembled WGS sequence"/>
</dbReference>
<proteinExistence type="predicted"/>
<reference evidence="2 3" key="1">
    <citation type="submission" date="2019-05" db="EMBL/GenBank/DDBJ databases">
        <title>Another draft genome of Portunus trituberculatus and its Hox gene families provides insights of decapod evolution.</title>
        <authorList>
            <person name="Jeong J.-H."/>
            <person name="Song I."/>
            <person name="Kim S."/>
            <person name="Choi T."/>
            <person name="Kim D."/>
            <person name="Ryu S."/>
            <person name="Kim W."/>
        </authorList>
    </citation>
    <scope>NUCLEOTIDE SEQUENCE [LARGE SCALE GENOMIC DNA]</scope>
    <source>
        <tissue evidence="2">Muscle</tissue>
    </source>
</reference>
<dbReference type="Pfam" id="PF13932">
    <property type="entry name" value="SAM_GIDA_C"/>
    <property type="match status" value="1"/>
</dbReference>
<dbReference type="OrthoDB" id="3329at2759"/>
<organism evidence="2 3">
    <name type="scientific">Portunus trituberculatus</name>
    <name type="common">Swimming crab</name>
    <name type="synonym">Neptunus trituberculatus</name>
    <dbReference type="NCBI Taxonomy" id="210409"/>
    <lineage>
        <taxon>Eukaryota</taxon>
        <taxon>Metazoa</taxon>
        <taxon>Ecdysozoa</taxon>
        <taxon>Arthropoda</taxon>
        <taxon>Crustacea</taxon>
        <taxon>Multicrustacea</taxon>
        <taxon>Malacostraca</taxon>
        <taxon>Eumalacostraca</taxon>
        <taxon>Eucarida</taxon>
        <taxon>Decapoda</taxon>
        <taxon>Pleocyemata</taxon>
        <taxon>Brachyura</taxon>
        <taxon>Eubrachyura</taxon>
        <taxon>Portunoidea</taxon>
        <taxon>Portunidae</taxon>
        <taxon>Portuninae</taxon>
        <taxon>Portunus</taxon>
    </lineage>
</organism>
<sequence length="136" mass="15305">MLREDVRSFKAWARLLGRPLPKPATFKSGLQFLGINSWDVTLEEIAQADPKYTPFCSDPRLAERVKIEAVYDEFIAVQREEVEAVRRDHALAIPADIDYYDRSLNLSNEVRGKLQQARPATVSFSSSGSSCSSDLL</sequence>
<feature type="domain" description="tRNA uridine 5-carboxymethylaminomethyl modification enzyme C-terminal subdomain" evidence="1">
    <location>
        <begin position="69"/>
        <end position="122"/>
    </location>
</feature>
<name>A0A5B7HL01_PORTR</name>
<dbReference type="EMBL" id="VSRR010033827">
    <property type="protein sequence ID" value="MPC71952.1"/>
    <property type="molecule type" value="Genomic_DNA"/>
</dbReference>
<gene>
    <name evidence="2" type="primary">MTO1_1</name>
    <name evidence="2" type="ORF">E2C01_066244</name>
</gene>
<evidence type="ECO:0000313" key="3">
    <source>
        <dbReference type="Proteomes" id="UP000324222"/>
    </source>
</evidence>
<keyword evidence="3" id="KW-1185">Reference proteome</keyword>
<dbReference type="Gene3D" id="1.10.150.570">
    <property type="entry name" value="GidA associated domain, C-terminal subdomain"/>
    <property type="match status" value="1"/>
</dbReference>
<dbReference type="InterPro" id="IPR026904">
    <property type="entry name" value="MnmG_C"/>
</dbReference>